<evidence type="ECO:0000313" key="3">
    <source>
        <dbReference type="Proteomes" id="UP001153076"/>
    </source>
</evidence>
<feature type="region of interest" description="Disordered" evidence="1">
    <location>
        <begin position="178"/>
        <end position="265"/>
    </location>
</feature>
<dbReference type="AlphaFoldDB" id="A0A9Q1JKF1"/>
<feature type="compositionally biased region" description="Basic residues" evidence="1">
    <location>
        <begin position="251"/>
        <end position="265"/>
    </location>
</feature>
<keyword evidence="3" id="KW-1185">Reference proteome</keyword>
<dbReference type="Proteomes" id="UP001153076">
    <property type="component" value="Unassembled WGS sequence"/>
</dbReference>
<evidence type="ECO:0000256" key="1">
    <source>
        <dbReference type="SAM" id="MobiDB-lite"/>
    </source>
</evidence>
<organism evidence="2 3">
    <name type="scientific">Carnegiea gigantea</name>
    <dbReference type="NCBI Taxonomy" id="171969"/>
    <lineage>
        <taxon>Eukaryota</taxon>
        <taxon>Viridiplantae</taxon>
        <taxon>Streptophyta</taxon>
        <taxon>Embryophyta</taxon>
        <taxon>Tracheophyta</taxon>
        <taxon>Spermatophyta</taxon>
        <taxon>Magnoliopsida</taxon>
        <taxon>eudicotyledons</taxon>
        <taxon>Gunneridae</taxon>
        <taxon>Pentapetalae</taxon>
        <taxon>Caryophyllales</taxon>
        <taxon>Cactineae</taxon>
        <taxon>Cactaceae</taxon>
        <taxon>Cactoideae</taxon>
        <taxon>Echinocereeae</taxon>
        <taxon>Carnegiea</taxon>
    </lineage>
</organism>
<name>A0A9Q1JKF1_9CARY</name>
<evidence type="ECO:0000313" key="2">
    <source>
        <dbReference type="EMBL" id="KAJ8426559.1"/>
    </source>
</evidence>
<comment type="caution">
    <text evidence="2">The sequence shown here is derived from an EMBL/GenBank/DDBJ whole genome shotgun (WGS) entry which is preliminary data.</text>
</comment>
<gene>
    <name evidence="2" type="ORF">Cgig2_017075</name>
</gene>
<proteinExistence type="predicted"/>
<feature type="compositionally biased region" description="Low complexity" evidence="1">
    <location>
        <begin position="178"/>
        <end position="190"/>
    </location>
</feature>
<sequence>MVKELEKAQQEKEGHRVDFTCDLDEYQILDLNRDARAKLMKAGYEPPEFFGFMFVASGASKRKLPLLCDKNWLHLVSLWNYAKGEISIYMLATTAPSRHQLIVNELDGAEGTHSQTGPHTKNPEIVGPLENARSISGSDEDEFDLLREDEYECMLSARQAKKWADNLICTLLTPSNLTLSQPSSPQLNPSDRTPSQLNQSDPTPSQPIPTSHTPFQTTSCEPTPSQPTPSKLTASKKRCVPPSSQLGSSFRTRKTKGNFSKSKKRAKLSLDDIDVGLEGLQSYDLRGLSEPTATDDYDDANVGDVDEDDASTERCNESGDSDLEDANNPAVEDEIPRQLDIGSVDDDGNPSIYRVRCTKMVTCG</sequence>
<feature type="compositionally biased region" description="Acidic residues" evidence="1">
    <location>
        <begin position="293"/>
        <end position="310"/>
    </location>
</feature>
<feature type="compositionally biased region" description="Polar residues" evidence="1">
    <location>
        <begin position="191"/>
        <end position="233"/>
    </location>
</feature>
<protein>
    <submittedName>
        <fullName evidence="2">Uncharacterized protein</fullName>
    </submittedName>
</protein>
<accession>A0A9Q1JKF1</accession>
<dbReference type="EMBL" id="JAKOGI010001272">
    <property type="protein sequence ID" value="KAJ8426559.1"/>
    <property type="molecule type" value="Genomic_DNA"/>
</dbReference>
<reference evidence="2" key="1">
    <citation type="submission" date="2022-04" db="EMBL/GenBank/DDBJ databases">
        <title>Carnegiea gigantea Genome sequencing and assembly v2.</title>
        <authorList>
            <person name="Copetti D."/>
            <person name="Sanderson M.J."/>
            <person name="Burquez A."/>
            <person name="Wojciechowski M.F."/>
        </authorList>
    </citation>
    <scope>NUCLEOTIDE SEQUENCE</scope>
    <source>
        <strain evidence="2">SGP5-SGP5p</strain>
        <tissue evidence="2">Aerial part</tissue>
    </source>
</reference>
<feature type="region of interest" description="Disordered" evidence="1">
    <location>
        <begin position="110"/>
        <end position="139"/>
    </location>
</feature>
<feature type="region of interest" description="Disordered" evidence="1">
    <location>
        <begin position="287"/>
        <end position="346"/>
    </location>
</feature>